<evidence type="ECO:0000313" key="4">
    <source>
        <dbReference type="Proteomes" id="UP000532273"/>
    </source>
</evidence>
<keyword evidence="1" id="KW-0812">Transmembrane</keyword>
<keyword evidence="1" id="KW-1133">Transmembrane helix</keyword>
<reference evidence="2" key="1">
    <citation type="journal article" date="2014" name="Int. J. Syst. Evol. Microbiol.">
        <title>Complete genome of a new Firmicutes species belonging to the dominant human colonic microbiota ('Ruminococcus bicirculans') reveals two chromosomes and a selective capacity to utilize plant glucans.</title>
        <authorList>
            <consortium name="NISC Comparative Sequencing Program"/>
            <person name="Wegmann U."/>
            <person name="Louis P."/>
            <person name="Goesmann A."/>
            <person name="Henrissat B."/>
            <person name="Duncan S.H."/>
            <person name="Flint H.J."/>
        </authorList>
    </citation>
    <scope>NUCLEOTIDE SEQUENCE</scope>
    <source>
        <strain evidence="2">CGMCC 1.15287</strain>
    </source>
</reference>
<reference evidence="5" key="2">
    <citation type="journal article" date="2019" name="Int. J. Syst. Evol. Microbiol.">
        <title>The Global Catalogue of Microorganisms (GCM) 10K type strain sequencing project: providing services to taxonomists for standard genome sequencing and annotation.</title>
        <authorList>
            <consortium name="The Broad Institute Genomics Platform"/>
            <consortium name="The Broad Institute Genome Sequencing Center for Infectious Disease"/>
            <person name="Wu L."/>
            <person name="Ma J."/>
        </authorList>
    </citation>
    <scope>NUCLEOTIDE SEQUENCE [LARGE SCALE GENOMIC DNA]</scope>
    <source>
        <strain evidence="5">CGMCC 1.15287</strain>
    </source>
</reference>
<accession>A0A7W6K7H9</accession>
<evidence type="ECO:0000256" key="1">
    <source>
        <dbReference type="SAM" id="Phobius"/>
    </source>
</evidence>
<dbReference type="RefSeq" id="WP_183759895.1">
    <property type="nucleotide sequence ID" value="NZ_BMHZ01000002.1"/>
</dbReference>
<feature type="transmembrane region" description="Helical" evidence="1">
    <location>
        <begin position="6"/>
        <end position="25"/>
    </location>
</feature>
<protein>
    <submittedName>
        <fullName evidence="3">Uncharacterized protein</fullName>
    </submittedName>
</protein>
<organism evidence="3 4">
    <name type="scientific">Pedobacter zeae</name>
    <dbReference type="NCBI Taxonomy" id="1737356"/>
    <lineage>
        <taxon>Bacteria</taxon>
        <taxon>Pseudomonadati</taxon>
        <taxon>Bacteroidota</taxon>
        <taxon>Sphingobacteriia</taxon>
        <taxon>Sphingobacteriales</taxon>
        <taxon>Sphingobacteriaceae</taxon>
        <taxon>Pedobacter</taxon>
    </lineage>
</organism>
<proteinExistence type="predicted"/>
<evidence type="ECO:0000313" key="3">
    <source>
        <dbReference type="EMBL" id="MBB4106648.1"/>
    </source>
</evidence>
<dbReference type="Proteomes" id="UP000532273">
    <property type="component" value="Unassembled WGS sequence"/>
</dbReference>
<sequence length="233" mass="26781">MKQLYFILVTIGITAILVFFARLILEYFAWLKGTKSLRLPADVHDNKKGFIRTYSGTWVNLRRPTADMIVPVDIPCALYLMPRFGGHTNTTWNVLWHTYLVVALAPKRLKYAALFHDAAEAYTLDIPKPLKIILGRRYARIERRFTQLIARKFNVNPAHFEEVKVWDRKALEMEYAAFMLGNDNTANKIFGLVMQISGVGGDGVSQDKDLADQYYRIAAELNKHNEEPEAWNS</sequence>
<comment type="caution">
    <text evidence="3">The sequence shown here is derived from an EMBL/GenBank/DDBJ whole genome shotgun (WGS) entry which is preliminary data.</text>
</comment>
<dbReference type="AlphaFoldDB" id="A0A7W6K7H9"/>
<dbReference type="SUPFAM" id="SSF109604">
    <property type="entry name" value="HD-domain/PDEase-like"/>
    <property type="match status" value="1"/>
</dbReference>
<evidence type="ECO:0000313" key="2">
    <source>
        <dbReference type="EMBL" id="GGH02911.1"/>
    </source>
</evidence>
<evidence type="ECO:0000313" key="5">
    <source>
        <dbReference type="Proteomes" id="UP000642938"/>
    </source>
</evidence>
<dbReference type="EMBL" id="JACIEF010000001">
    <property type="protein sequence ID" value="MBB4106648.1"/>
    <property type="molecule type" value="Genomic_DNA"/>
</dbReference>
<dbReference type="Gene3D" id="1.10.3210.10">
    <property type="entry name" value="Hypothetical protein af1432"/>
    <property type="match status" value="1"/>
</dbReference>
<keyword evidence="1" id="KW-0472">Membrane</keyword>
<keyword evidence="5" id="KW-1185">Reference proteome</keyword>
<dbReference type="Proteomes" id="UP000642938">
    <property type="component" value="Unassembled WGS sequence"/>
</dbReference>
<gene>
    <name evidence="2" type="ORF">GCM10007422_17640</name>
    <name evidence="3" type="ORF">GGQ60_000608</name>
</gene>
<reference evidence="3 4" key="3">
    <citation type="submission" date="2020-08" db="EMBL/GenBank/DDBJ databases">
        <title>Genomic Encyclopedia of Type Strains, Phase IV (KMG-IV): sequencing the most valuable type-strain genomes for metagenomic binning, comparative biology and taxonomic classification.</title>
        <authorList>
            <person name="Goeker M."/>
        </authorList>
    </citation>
    <scope>NUCLEOTIDE SEQUENCE [LARGE SCALE GENOMIC DNA]</scope>
    <source>
        <strain evidence="3 4">DSM 100774</strain>
    </source>
</reference>
<dbReference type="EMBL" id="BMHZ01000002">
    <property type="protein sequence ID" value="GGH02911.1"/>
    <property type="molecule type" value="Genomic_DNA"/>
</dbReference>
<reference evidence="2" key="4">
    <citation type="submission" date="2024-05" db="EMBL/GenBank/DDBJ databases">
        <authorList>
            <person name="Sun Q."/>
            <person name="Zhou Y."/>
        </authorList>
    </citation>
    <scope>NUCLEOTIDE SEQUENCE</scope>
    <source>
        <strain evidence="2">CGMCC 1.15287</strain>
    </source>
</reference>
<name>A0A7W6K7H9_9SPHI</name>